<evidence type="ECO:0000256" key="4">
    <source>
        <dbReference type="ARBA" id="ARBA00023136"/>
    </source>
</evidence>
<feature type="transmembrane region" description="Helical" evidence="6">
    <location>
        <begin position="70"/>
        <end position="94"/>
    </location>
</feature>
<dbReference type="EMBL" id="JBHUOF010000021">
    <property type="protein sequence ID" value="MFD2801131.1"/>
    <property type="molecule type" value="Genomic_DNA"/>
</dbReference>
<dbReference type="PANTHER" id="PTHR43229:SF2">
    <property type="entry name" value="NODULATION PROTEIN J"/>
    <property type="match status" value="1"/>
</dbReference>
<keyword evidence="2 6" id="KW-0812">Transmembrane</keyword>
<comment type="subcellular location">
    <subcellularLocation>
        <location evidence="6">Cell membrane</location>
        <topology evidence="6">Multi-pass membrane protein</topology>
    </subcellularLocation>
    <subcellularLocation>
        <location evidence="1">Membrane</location>
        <topology evidence="1">Multi-pass membrane protein</topology>
    </subcellularLocation>
</comment>
<feature type="transmembrane region" description="Helical" evidence="6">
    <location>
        <begin position="40"/>
        <end position="58"/>
    </location>
</feature>
<dbReference type="RefSeq" id="WP_377391249.1">
    <property type="nucleotide sequence ID" value="NZ_JBHSAN010000024.1"/>
</dbReference>
<comment type="caution">
    <text evidence="8">The sequence shown here is derived from an EMBL/GenBank/DDBJ whole genome shotgun (WGS) entry which is preliminary data.</text>
</comment>
<dbReference type="Pfam" id="PF01061">
    <property type="entry name" value="ABC2_membrane"/>
    <property type="match status" value="1"/>
</dbReference>
<evidence type="ECO:0000313" key="9">
    <source>
        <dbReference type="Proteomes" id="UP001597478"/>
    </source>
</evidence>
<dbReference type="PROSITE" id="PS51012">
    <property type="entry name" value="ABC_TM2"/>
    <property type="match status" value="1"/>
</dbReference>
<gene>
    <name evidence="8" type="ORF">ACFS2C_17195</name>
</gene>
<feature type="transmembrane region" description="Helical" evidence="6">
    <location>
        <begin position="152"/>
        <end position="176"/>
    </location>
</feature>
<evidence type="ECO:0000256" key="1">
    <source>
        <dbReference type="ARBA" id="ARBA00004141"/>
    </source>
</evidence>
<accession>A0ABW5WFJ8</accession>
<dbReference type="PIRSF" id="PIRSF006648">
    <property type="entry name" value="DrrB"/>
    <property type="match status" value="1"/>
</dbReference>
<dbReference type="InterPro" id="IPR013525">
    <property type="entry name" value="ABC2_TM"/>
</dbReference>
<feature type="domain" description="ABC transmembrane type-2" evidence="7">
    <location>
        <begin position="38"/>
        <end position="264"/>
    </location>
</feature>
<keyword evidence="5" id="KW-0046">Antibiotic resistance</keyword>
<sequence length="267" mass="28109">MTTIHTADVGGRSELAAALAEARALSGRCLRHVARSPEQLMLMLFLPVMLLLLFRYLFGGAIQTGGTAYVNYVLPGIITVAITFNATVTSVAVCQDMLEGIVARFRSMPMRSATVLLGHVSAALVRHLVSIAVVVGAGFLVGFRPVGGFAEWLGALGVLVLFATAVSWIAVLLGIAAKTVEGASGLSMPLVFIPYVGSALVPPSTMPDVLRVFAENQPVSLVADAVRAWFLGVPVGNAGWLSLLWWAGVLIVVVPASAWLFRRKAAG</sequence>
<keyword evidence="4 6" id="KW-0472">Membrane</keyword>
<proteinExistence type="inferred from homology"/>
<feature type="transmembrane region" description="Helical" evidence="6">
    <location>
        <begin position="183"/>
        <end position="201"/>
    </location>
</feature>
<keyword evidence="9" id="KW-1185">Reference proteome</keyword>
<evidence type="ECO:0000259" key="7">
    <source>
        <dbReference type="PROSITE" id="PS51012"/>
    </source>
</evidence>
<name>A0ABW5WFJ8_9PSEU</name>
<dbReference type="PANTHER" id="PTHR43229">
    <property type="entry name" value="NODULATION PROTEIN J"/>
    <property type="match status" value="1"/>
</dbReference>
<keyword evidence="6" id="KW-0813">Transport</keyword>
<reference evidence="9" key="1">
    <citation type="journal article" date="2019" name="Int. J. Syst. Evol. Microbiol.">
        <title>The Global Catalogue of Microorganisms (GCM) 10K type strain sequencing project: providing services to taxonomists for standard genome sequencing and annotation.</title>
        <authorList>
            <consortium name="The Broad Institute Genomics Platform"/>
            <consortium name="The Broad Institute Genome Sequencing Center for Infectious Disease"/>
            <person name="Wu L."/>
            <person name="Ma J."/>
        </authorList>
    </citation>
    <scope>NUCLEOTIDE SEQUENCE [LARGE SCALE GENOMIC DNA]</scope>
    <source>
        <strain evidence="9">IBRC-M 10906</strain>
    </source>
</reference>
<protein>
    <recommendedName>
        <fullName evidence="6">Transport permease protein</fullName>
    </recommendedName>
</protein>
<keyword evidence="6" id="KW-1003">Cell membrane</keyword>
<dbReference type="Proteomes" id="UP001597478">
    <property type="component" value="Unassembled WGS sequence"/>
</dbReference>
<comment type="similarity">
    <text evidence="6">Belongs to the ABC-2 integral membrane protein family.</text>
</comment>
<feature type="transmembrane region" description="Helical" evidence="6">
    <location>
        <begin position="115"/>
        <end position="140"/>
    </location>
</feature>
<evidence type="ECO:0000313" key="8">
    <source>
        <dbReference type="EMBL" id="MFD2801131.1"/>
    </source>
</evidence>
<dbReference type="InterPro" id="IPR000412">
    <property type="entry name" value="ABC_2_transport"/>
</dbReference>
<keyword evidence="3 6" id="KW-1133">Transmembrane helix</keyword>
<organism evidence="8 9">
    <name type="scientific">Prauserella oleivorans</name>
    <dbReference type="NCBI Taxonomy" id="1478153"/>
    <lineage>
        <taxon>Bacteria</taxon>
        <taxon>Bacillati</taxon>
        <taxon>Actinomycetota</taxon>
        <taxon>Actinomycetes</taxon>
        <taxon>Pseudonocardiales</taxon>
        <taxon>Pseudonocardiaceae</taxon>
        <taxon>Prauserella</taxon>
    </lineage>
</organism>
<dbReference type="InterPro" id="IPR051784">
    <property type="entry name" value="Nod_factor_ABC_transporter"/>
</dbReference>
<evidence type="ECO:0000256" key="2">
    <source>
        <dbReference type="ARBA" id="ARBA00022692"/>
    </source>
</evidence>
<evidence type="ECO:0000256" key="6">
    <source>
        <dbReference type="RuleBase" id="RU361157"/>
    </source>
</evidence>
<dbReference type="InterPro" id="IPR047817">
    <property type="entry name" value="ABC2_TM_bact-type"/>
</dbReference>
<evidence type="ECO:0000256" key="3">
    <source>
        <dbReference type="ARBA" id="ARBA00022989"/>
    </source>
</evidence>
<evidence type="ECO:0000256" key="5">
    <source>
        <dbReference type="ARBA" id="ARBA00023251"/>
    </source>
</evidence>
<feature type="transmembrane region" description="Helical" evidence="6">
    <location>
        <begin position="243"/>
        <end position="261"/>
    </location>
</feature>